<sequence length="119" mass="13851">MFCTGGTAQTTNDIKTNYIPNESSSKMGLMSIIDIPYDDYWLILRLVLFLNDAPRDTPQKHTQTLVLELQSRELRKLYERSFKADGVLETKISRTSRRFQQCVQARNGKRVRSFDFAVR</sequence>
<gene>
    <name evidence="1" type="ORF">OVA965_LOCUS11241</name>
    <name evidence="2" type="ORF">TMI583_LOCUS11237</name>
</gene>
<dbReference type="Proteomes" id="UP000682733">
    <property type="component" value="Unassembled WGS sequence"/>
</dbReference>
<dbReference type="EMBL" id="CAJOBA010004302">
    <property type="protein sequence ID" value="CAF3709177.1"/>
    <property type="molecule type" value="Genomic_DNA"/>
</dbReference>
<dbReference type="EMBL" id="CAJNOK010004300">
    <property type="protein sequence ID" value="CAF0933117.1"/>
    <property type="molecule type" value="Genomic_DNA"/>
</dbReference>
<dbReference type="AlphaFoldDB" id="A0A8S2I1Y3"/>
<evidence type="ECO:0000313" key="3">
    <source>
        <dbReference type="Proteomes" id="UP000682733"/>
    </source>
</evidence>
<proteinExistence type="predicted"/>
<comment type="caution">
    <text evidence="2">The sequence shown here is derived from an EMBL/GenBank/DDBJ whole genome shotgun (WGS) entry which is preliminary data.</text>
</comment>
<protein>
    <submittedName>
        <fullName evidence="2">Uncharacterized protein</fullName>
    </submittedName>
</protein>
<name>A0A8S2I1Y3_9BILA</name>
<dbReference type="Proteomes" id="UP000677228">
    <property type="component" value="Unassembled WGS sequence"/>
</dbReference>
<accession>A0A8S2I1Y3</accession>
<evidence type="ECO:0000313" key="1">
    <source>
        <dbReference type="EMBL" id="CAF0933117.1"/>
    </source>
</evidence>
<evidence type="ECO:0000313" key="2">
    <source>
        <dbReference type="EMBL" id="CAF3709177.1"/>
    </source>
</evidence>
<organism evidence="2 3">
    <name type="scientific">Didymodactylos carnosus</name>
    <dbReference type="NCBI Taxonomy" id="1234261"/>
    <lineage>
        <taxon>Eukaryota</taxon>
        <taxon>Metazoa</taxon>
        <taxon>Spiralia</taxon>
        <taxon>Gnathifera</taxon>
        <taxon>Rotifera</taxon>
        <taxon>Eurotatoria</taxon>
        <taxon>Bdelloidea</taxon>
        <taxon>Philodinida</taxon>
        <taxon>Philodinidae</taxon>
        <taxon>Didymodactylos</taxon>
    </lineage>
</organism>
<reference evidence="2" key="1">
    <citation type="submission" date="2021-02" db="EMBL/GenBank/DDBJ databases">
        <authorList>
            <person name="Nowell W R."/>
        </authorList>
    </citation>
    <scope>NUCLEOTIDE SEQUENCE</scope>
</reference>